<protein>
    <submittedName>
        <fullName evidence="3">MoxR-like ATPase</fullName>
        <ecNumber evidence="3">3.6.3.-</ecNumber>
    </submittedName>
</protein>
<dbReference type="InterPro" id="IPR050764">
    <property type="entry name" value="CbbQ/NirQ/NorQ/GpvN"/>
</dbReference>
<dbReference type="EMBL" id="JBEWTB010000002">
    <property type="protein sequence ID" value="MET4755148.1"/>
    <property type="molecule type" value="Genomic_DNA"/>
</dbReference>
<reference evidence="3 4" key="1">
    <citation type="submission" date="2024-06" db="EMBL/GenBank/DDBJ databases">
        <title>Genomic Encyclopedia of Type Strains, Phase V (KMG-V): Genome sequencing to study the core and pangenomes of soil and plant-associated prokaryotes.</title>
        <authorList>
            <person name="Whitman W."/>
        </authorList>
    </citation>
    <scope>NUCLEOTIDE SEQUENCE [LARGE SCALE GENOMIC DNA]</scope>
    <source>
        <strain evidence="3 4">NE40</strain>
    </source>
</reference>
<dbReference type="Pfam" id="PF07726">
    <property type="entry name" value="AAA_3"/>
    <property type="match status" value="1"/>
</dbReference>
<dbReference type="PANTHER" id="PTHR42759">
    <property type="entry name" value="MOXR FAMILY PROTEIN"/>
    <property type="match status" value="1"/>
</dbReference>
<feature type="domain" description="ChlI/MoxR AAA lid" evidence="2">
    <location>
        <begin position="250"/>
        <end position="315"/>
    </location>
</feature>
<dbReference type="GO" id="GO:0016787">
    <property type="term" value="F:hydrolase activity"/>
    <property type="evidence" value="ECO:0007669"/>
    <property type="project" value="UniProtKB-KW"/>
</dbReference>
<evidence type="ECO:0000313" key="3">
    <source>
        <dbReference type="EMBL" id="MET4755148.1"/>
    </source>
</evidence>
<keyword evidence="4" id="KW-1185">Reference proteome</keyword>
<evidence type="ECO:0000259" key="1">
    <source>
        <dbReference type="Pfam" id="PF07726"/>
    </source>
</evidence>
<dbReference type="InterPro" id="IPR011703">
    <property type="entry name" value="ATPase_AAA-3"/>
</dbReference>
<evidence type="ECO:0000313" key="4">
    <source>
        <dbReference type="Proteomes" id="UP001549366"/>
    </source>
</evidence>
<proteinExistence type="predicted"/>
<gene>
    <name evidence="3" type="ORF">V5J35_000340</name>
</gene>
<feature type="domain" description="ATPase AAA-3" evidence="1">
    <location>
        <begin position="38"/>
        <end position="167"/>
    </location>
</feature>
<accession>A0ABV2SBK7</accession>
<dbReference type="RefSeq" id="WP_354009602.1">
    <property type="nucleotide sequence ID" value="NZ_JBEWTA010000001.1"/>
</dbReference>
<dbReference type="InterPro" id="IPR027417">
    <property type="entry name" value="P-loop_NTPase"/>
</dbReference>
<name>A0ABV2SBK7_9GAMM</name>
<comment type="caution">
    <text evidence="3">The sequence shown here is derived from an EMBL/GenBank/DDBJ whole genome shotgun (WGS) entry which is preliminary data.</text>
</comment>
<dbReference type="InterPro" id="IPR041628">
    <property type="entry name" value="ChlI/MoxR_AAA_lid"/>
</dbReference>
<dbReference type="Proteomes" id="UP001549366">
    <property type="component" value="Unassembled WGS sequence"/>
</dbReference>
<evidence type="ECO:0000259" key="2">
    <source>
        <dbReference type="Pfam" id="PF17863"/>
    </source>
</evidence>
<dbReference type="PANTHER" id="PTHR42759:SF1">
    <property type="entry name" value="MAGNESIUM-CHELATASE SUBUNIT CHLD"/>
    <property type="match status" value="1"/>
</dbReference>
<sequence length="324" mass="35823">MDCRQQLLSVEHALNQAVIGQHEVARSLIIAMLCRGNVLLEGMPGLAKTRAIKTLATLVEGSFSRIQFTPDMLPSDVTGTEIYLGAEQGFEFRKGPIFGNLILVDEINRAPAKVQAALLEAMEERQVTVAGHTHPLPAFFLTLATQNPVEQEGTYTLPEAQLDRFLLKVQVNYPGRQDEIEVLRIVREEKRLQTATAEEQQAIEPLSQEAVSACWKAVNDVYVSEAVEQLIVDLIHGTREPTETDASLTESLRYGASPRGSLALEHTARAQAWLEGRDHVIPEDVIAMAKPTLRHRIALSYKAQMLEQTADSIIDTLIDGVLRG</sequence>
<dbReference type="Gene3D" id="1.10.8.80">
    <property type="entry name" value="Magnesium chelatase subunit I, C-Terminal domain"/>
    <property type="match status" value="1"/>
</dbReference>
<organism evidence="3 4">
    <name type="scientific">Endozoicomonas lisbonensis</name>
    <dbReference type="NCBI Taxonomy" id="3120522"/>
    <lineage>
        <taxon>Bacteria</taxon>
        <taxon>Pseudomonadati</taxon>
        <taxon>Pseudomonadota</taxon>
        <taxon>Gammaproteobacteria</taxon>
        <taxon>Oceanospirillales</taxon>
        <taxon>Endozoicomonadaceae</taxon>
        <taxon>Endozoicomonas</taxon>
    </lineage>
</organism>
<dbReference type="Gene3D" id="3.40.50.300">
    <property type="entry name" value="P-loop containing nucleotide triphosphate hydrolases"/>
    <property type="match status" value="1"/>
</dbReference>
<dbReference type="SUPFAM" id="SSF52540">
    <property type="entry name" value="P-loop containing nucleoside triphosphate hydrolases"/>
    <property type="match status" value="1"/>
</dbReference>
<dbReference type="Pfam" id="PF17863">
    <property type="entry name" value="AAA_lid_2"/>
    <property type="match status" value="1"/>
</dbReference>
<dbReference type="CDD" id="cd00009">
    <property type="entry name" value="AAA"/>
    <property type="match status" value="1"/>
</dbReference>
<dbReference type="EC" id="3.6.3.-" evidence="3"/>
<dbReference type="PIRSF" id="PIRSF002849">
    <property type="entry name" value="AAA_ATPase_chaperone_MoxR_prd"/>
    <property type="match status" value="1"/>
</dbReference>
<keyword evidence="3" id="KW-0378">Hydrolase</keyword>